<feature type="compositionally biased region" description="Polar residues" evidence="8">
    <location>
        <begin position="777"/>
        <end position="790"/>
    </location>
</feature>
<sequence length="1827" mass="182002">MFLKLPTAASLWGLSRDRHADVREDATQREKRGFFRANFIQQENPAIQSKKDGAHSLSSSIKKKILSGFGKLKSLKGAYKDSSKQGSTTKATHGLLGLDEDQELRCAPYPSLQSLVTCPGAGASVGALLRHCQLRSNSPKNYIGAVPIVSLEDVHLALYGTEHGVLVLQVGEESPEEGGDAALNNNSIKHCSSELPKAVRQRITSQSAITLLRATSSGSGGARQPSFTRALCKARRQSTEGLSARNGGAGGGGAAAANGYIASSLRGADAAWTWTGLAAPEAVVNGGDDPEPPQSAAVAAPQLPAMWYTAEVTSATLSPPQLASVRCGTKLKSVSAAAATSACGGAATSPAAATGAAAAVAHNPARWSVSALPAVLLPTHGSSAPASALAAANAFADREDDGVVVGGDADDAIVGELDEVDVSTEPAAAAAAAAAAVTGSRSTLLLPFQSRPQPHPHPSHHAHLHRHYLSSSHRPPAAGGVIRNLTTLYDGGGGSALSIDGTAASWPYDTRAQGHPMMDGVQVSEAAAAGCDGACGGLPPSRLGSNGRQLSDRSAVAAAINPQAACGGGGSSHSGSVTGYQAMDPCVLPISQFSSGLQIGSIAEAARGGGGAAAGVCTPVRGASAAASFAGPWYGSAVQPPGPRTDLAAGGGVNPDAGGSGRVVLGLAVSPQATAGAADARGGSDSVPCVPYGMTLTAPSASSASTSPKAAAAETAAAAAAIDASAGNSGGASGGETGLEPMYGSSCGGGGGGGDDTDRQFHGTRRRGAHHRGSPFSCYSSMSVLRTTPMHSAGGGGSGGGGGGGSSQKMPKSSSLGSRLGSLGKPSWMRDGLTTSQLQTSAVPPRAPAQPSPSAAALDGLFVHIRREQMLLAHAPLALTVLSLDGRVLYQNGRSVAYLGNAVGLPAAPGLGLMDPDHVLHRIFAYDPPALDSLWDAVRAGKTWSGLVCMPSHLDLRGLRDAASAAAKSTSPCAGQRALSAAADATAAVVPESMPWSQGLLYGGGGSGGVGGGGAADTDVVGLLLQQLQRHGSGTGLRVGGGATAATATCASAAAVAVPVGSGRGVGERSTAVVTAAAAGCGSGDSGGGGGGGSWGVGWVSHLPSASLPSPQAPPAECNASAAGSLSPDVVATITGPPPPRATAATAGGSSGGGCNNSGSRGKPVMKLPRNVSAPTFRSVASSSRPLPSVLEAEASCGGSVCGSGSAAAVSVATLLAHRASWNADQTFPAQAGTSLYGSSPLTMPSRQLSTSASVGSGAAGGGGGGSAGLFGPLGLIHSPSSAQLSYWANSRRTLIHRSNSLAQTEYALDGSYRAMRIAASAASQGLLGQGPTTAFAGGGGGWSYGSADGLQCCSPRGLDASLADQLSGPKFVPPLVASTAAAAAPAATAARRVLSASVTSVRASCGGGGGGGGGGLRGFSVSSGATTSLATAGEELAHTEAAAAAPSPLLPSASPPYVSNCCWHEVQANLVLDPVSTEWNLVLAFHDVTSYVQAELEVRQVLDAEHRILEEVFPRHVLEVMTSDKRRTSAFGGGGGGCPSLLPNAQSALGSSYSHSHSVTSPSTPSCGGFGALSGAQQYMARSHEEVTVLFADIASFTSMCGQVPPHRVMAFLNDLFTTFDQLVEKHQVYKVETIGDCYMVCGGLVEEDAEGFRSVTEAVDPLHAHKVFAFAADMLEAARCVMMPGTGQPVRLRVGIHSGPVMSGIVGRKMPRFCLFGDTVNVASRMESTGVPGAVHISAATRALLGAAADGFLSTGGIPVKGKFFVGEGFMLTYVYDPCGVAPQRSQTVSRTGSAVPGIGREGPQVPGGEASSGTPTEAPPPLPQ</sequence>
<dbReference type="SMART" id="SM00044">
    <property type="entry name" value="CYCc"/>
    <property type="match status" value="1"/>
</dbReference>
<feature type="region of interest" description="Disordered" evidence="8">
    <location>
        <begin position="215"/>
        <end position="251"/>
    </location>
</feature>
<dbReference type="Pfam" id="PF00211">
    <property type="entry name" value="Guanylate_cyc"/>
    <property type="match status" value="1"/>
</dbReference>
<evidence type="ECO:0000313" key="10">
    <source>
        <dbReference type="EMBL" id="EFJ42362.1"/>
    </source>
</evidence>
<evidence type="ECO:0000256" key="5">
    <source>
        <dbReference type="ARBA" id="ARBA00023136"/>
    </source>
</evidence>
<gene>
    <name evidence="10" type="ORF">VOLCADRAFT_97578</name>
</gene>
<evidence type="ECO:0000313" key="11">
    <source>
        <dbReference type="Proteomes" id="UP000001058"/>
    </source>
</evidence>
<evidence type="ECO:0000256" key="7">
    <source>
        <dbReference type="RuleBase" id="RU000405"/>
    </source>
</evidence>
<organism evidence="11">
    <name type="scientific">Volvox carteri f. nagariensis</name>
    <dbReference type="NCBI Taxonomy" id="3068"/>
    <lineage>
        <taxon>Eukaryota</taxon>
        <taxon>Viridiplantae</taxon>
        <taxon>Chlorophyta</taxon>
        <taxon>core chlorophytes</taxon>
        <taxon>Chlorophyceae</taxon>
        <taxon>CS clade</taxon>
        <taxon>Chlamydomonadales</taxon>
        <taxon>Volvocaceae</taxon>
        <taxon>Volvox</taxon>
    </lineage>
</organism>
<keyword evidence="5" id="KW-0472">Membrane</keyword>
<dbReference type="GeneID" id="9619814"/>
<dbReference type="KEGG" id="vcn:VOLCADRAFT_97578"/>
<dbReference type="SUPFAM" id="SSF55073">
    <property type="entry name" value="Nucleotide cyclase"/>
    <property type="match status" value="1"/>
</dbReference>
<dbReference type="GO" id="GO:0005886">
    <property type="term" value="C:plasma membrane"/>
    <property type="evidence" value="ECO:0007669"/>
    <property type="project" value="TreeGrafter"/>
</dbReference>
<evidence type="ECO:0000256" key="2">
    <source>
        <dbReference type="ARBA" id="ARBA00022692"/>
    </source>
</evidence>
<accession>D8UD34</accession>
<comment type="subcellular location">
    <subcellularLocation>
        <location evidence="1">Membrane</location>
    </subcellularLocation>
</comment>
<keyword evidence="11" id="KW-1185">Reference proteome</keyword>
<evidence type="ECO:0000256" key="4">
    <source>
        <dbReference type="ARBA" id="ARBA00022989"/>
    </source>
</evidence>
<feature type="domain" description="Guanylate cyclase" evidence="9">
    <location>
        <begin position="1589"/>
        <end position="1729"/>
    </location>
</feature>
<feature type="compositionally biased region" description="Gly residues" evidence="8">
    <location>
        <begin position="728"/>
        <end position="737"/>
    </location>
</feature>
<protein>
    <recommendedName>
        <fullName evidence="9">Guanylate cyclase domain-containing protein</fullName>
    </recommendedName>
</protein>
<dbReference type="InterPro" id="IPR001054">
    <property type="entry name" value="A/G_cyclase"/>
</dbReference>
<dbReference type="GO" id="GO:0004016">
    <property type="term" value="F:adenylate cyclase activity"/>
    <property type="evidence" value="ECO:0007669"/>
    <property type="project" value="TreeGrafter"/>
</dbReference>
<feature type="compositionally biased region" description="Low complexity" evidence="8">
    <location>
        <begin position="813"/>
        <end position="824"/>
    </location>
</feature>
<dbReference type="InterPro" id="IPR050401">
    <property type="entry name" value="Cyclic_nucleotide_synthase"/>
</dbReference>
<feature type="region of interest" description="Disordered" evidence="8">
    <location>
        <begin position="1789"/>
        <end position="1827"/>
    </location>
</feature>
<dbReference type="RefSeq" id="XP_002956595.1">
    <property type="nucleotide sequence ID" value="XM_002956549.1"/>
</dbReference>
<dbReference type="GO" id="GO:0035556">
    <property type="term" value="P:intracellular signal transduction"/>
    <property type="evidence" value="ECO:0007669"/>
    <property type="project" value="InterPro"/>
</dbReference>
<feature type="region of interest" description="Disordered" evidence="8">
    <location>
        <begin position="1239"/>
        <end position="1258"/>
    </location>
</feature>
<dbReference type="Proteomes" id="UP000001058">
    <property type="component" value="Unassembled WGS sequence"/>
</dbReference>
<evidence type="ECO:0000256" key="6">
    <source>
        <dbReference type="ARBA" id="ARBA00023239"/>
    </source>
</evidence>
<keyword evidence="6 7" id="KW-0456">Lyase</keyword>
<dbReference type="EMBL" id="GL378383">
    <property type="protein sequence ID" value="EFJ42362.1"/>
    <property type="molecule type" value="Genomic_DNA"/>
</dbReference>
<dbReference type="FunFam" id="3.30.70.1230:FF:000146">
    <property type="entry name" value="Atrial natriuretic peptide receptor, putative"/>
    <property type="match status" value="1"/>
</dbReference>
<dbReference type="PANTHER" id="PTHR11920">
    <property type="entry name" value="GUANYLYL CYCLASE"/>
    <property type="match status" value="1"/>
</dbReference>
<dbReference type="Gene3D" id="3.30.70.1230">
    <property type="entry name" value="Nucleotide cyclase"/>
    <property type="match status" value="1"/>
</dbReference>
<dbReference type="InterPro" id="IPR029787">
    <property type="entry name" value="Nucleotide_cyclase"/>
</dbReference>
<feature type="region of interest" description="Disordered" evidence="8">
    <location>
        <begin position="1129"/>
        <end position="1168"/>
    </location>
</feature>
<evidence type="ECO:0000256" key="8">
    <source>
        <dbReference type="SAM" id="MobiDB-lite"/>
    </source>
</evidence>
<keyword evidence="3" id="KW-0547">Nucleotide-binding</keyword>
<feature type="compositionally biased region" description="Basic residues" evidence="8">
    <location>
        <begin position="762"/>
        <end position="773"/>
    </location>
</feature>
<comment type="similarity">
    <text evidence="7">Belongs to the adenylyl cyclase class-4/guanylyl cyclase family.</text>
</comment>
<name>D8UD34_VOLCA</name>
<dbReference type="CDD" id="cd07302">
    <property type="entry name" value="CHD"/>
    <property type="match status" value="1"/>
</dbReference>
<dbReference type="eggNOG" id="KOG4171">
    <property type="taxonomic scope" value="Eukaryota"/>
</dbReference>
<dbReference type="GO" id="GO:0001653">
    <property type="term" value="F:peptide receptor activity"/>
    <property type="evidence" value="ECO:0007669"/>
    <property type="project" value="TreeGrafter"/>
</dbReference>
<dbReference type="GO" id="GO:0007168">
    <property type="term" value="P:receptor guanylyl cyclase signaling pathway"/>
    <property type="evidence" value="ECO:0007669"/>
    <property type="project" value="TreeGrafter"/>
</dbReference>
<keyword evidence="4" id="KW-1133">Transmembrane helix</keyword>
<dbReference type="PANTHER" id="PTHR11920:SF335">
    <property type="entry name" value="GUANYLATE CYCLASE"/>
    <property type="match status" value="1"/>
</dbReference>
<evidence type="ECO:0000256" key="3">
    <source>
        <dbReference type="ARBA" id="ARBA00022741"/>
    </source>
</evidence>
<evidence type="ECO:0000256" key="1">
    <source>
        <dbReference type="ARBA" id="ARBA00004370"/>
    </source>
</evidence>
<reference evidence="10 11" key="1">
    <citation type="journal article" date="2010" name="Science">
        <title>Genomic analysis of organismal complexity in the multicellular green alga Volvox carteri.</title>
        <authorList>
            <person name="Prochnik S.E."/>
            <person name="Umen J."/>
            <person name="Nedelcu A.M."/>
            <person name="Hallmann A."/>
            <person name="Miller S.M."/>
            <person name="Nishii I."/>
            <person name="Ferris P."/>
            <person name="Kuo A."/>
            <person name="Mitros T."/>
            <person name="Fritz-Laylin L.K."/>
            <person name="Hellsten U."/>
            <person name="Chapman J."/>
            <person name="Simakov O."/>
            <person name="Rensing S.A."/>
            <person name="Terry A."/>
            <person name="Pangilinan J."/>
            <person name="Kapitonov V."/>
            <person name="Jurka J."/>
            <person name="Salamov A."/>
            <person name="Shapiro H."/>
            <person name="Schmutz J."/>
            <person name="Grimwood J."/>
            <person name="Lindquist E."/>
            <person name="Lucas S."/>
            <person name="Grigoriev I.V."/>
            <person name="Schmitt R."/>
            <person name="Kirk D."/>
            <person name="Rokhsar D.S."/>
        </authorList>
    </citation>
    <scope>NUCLEOTIDE SEQUENCE [LARGE SCALE GENOMIC DNA]</scope>
    <source>
        <strain evidence="11">f. Nagariensis / Eve</strain>
    </source>
</reference>
<feature type="compositionally biased region" description="Polar residues" evidence="8">
    <location>
        <begin position="1239"/>
        <end position="1248"/>
    </location>
</feature>
<dbReference type="GO" id="GO:0004383">
    <property type="term" value="F:guanylate cyclase activity"/>
    <property type="evidence" value="ECO:0007669"/>
    <property type="project" value="TreeGrafter"/>
</dbReference>
<feature type="compositionally biased region" description="Gly residues" evidence="8">
    <location>
        <begin position="793"/>
        <end position="806"/>
    </location>
</feature>
<dbReference type="GO" id="GO:0000166">
    <property type="term" value="F:nucleotide binding"/>
    <property type="evidence" value="ECO:0007669"/>
    <property type="project" value="UniProtKB-KW"/>
</dbReference>
<dbReference type="OrthoDB" id="556577at2759"/>
<proteinExistence type="inferred from homology"/>
<dbReference type="InParanoid" id="D8UD34"/>
<feature type="region of interest" description="Disordered" evidence="8">
    <location>
        <begin position="725"/>
        <end position="831"/>
    </location>
</feature>
<dbReference type="PROSITE" id="PS50125">
    <property type="entry name" value="GUANYLATE_CYCLASE_2"/>
    <property type="match status" value="1"/>
</dbReference>
<keyword evidence="2" id="KW-0812">Transmembrane</keyword>
<evidence type="ECO:0000259" key="9">
    <source>
        <dbReference type="PROSITE" id="PS50125"/>
    </source>
</evidence>
<dbReference type="PROSITE" id="PS00452">
    <property type="entry name" value="GUANYLATE_CYCLASE_1"/>
    <property type="match status" value="1"/>
</dbReference>
<dbReference type="InterPro" id="IPR018297">
    <property type="entry name" value="A/G_cyclase_CS"/>
</dbReference>